<evidence type="ECO:0000313" key="4">
    <source>
        <dbReference type="EMBL" id="MBV7672225.1"/>
    </source>
</evidence>
<keyword evidence="5" id="KW-1185">Reference proteome</keyword>
<reference evidence="4 5" key="1">
    <citation type="submission" date="2021-07" db="EMBL/GenBank/DDBJ databases">
        <title>Sequencing Streptomyces halstedii LGO-A4 genome an citrus endophytic actinomycete.</title>
        <authorList>
            <person name="Samborskyy M."/>
            <person name="Scott N."/>
            <person name="Deglau R."/>
            <person name="Dickens S."/>
            <person name="Oliveira L.G."/>
        </authorList>
    </citation>
    <scope>NUCLEOTIDE SEQUENCE [LARGE SCALE GENOMIC DNA]</scope>
    <source>
        <strain evidence="4 5">LGO-A4</strain>
    </source>
</reference>
<protein>
    <submittedName>
        <fullName evidence="4">DUF305 domain-containing protein</fullName>
    </submittedName>
</protein>
<feature type="signal peptide" evidence="2">
    <location>
        <begin position="1"/>
        <end position="25"/>
    </location>
</feature>
<dbReference type="PANTHER" id="PTHR36933">
    <property type="entry name" value="SLL0788 PROTEIN"/>
    <property type="match status" value="1"/>
</dbReference>
<evidence type="ECO:0000256" key="1">
    <source>
        <dbReference type="SAM" id="MobiDB-lite"/>
    </source>
</evidence>
<dbReference type="InterPro" id="IPR012347">
    <property type="entry name" value="Ferritin-like"/>
</dbReference>
<evidence type="ECO:0000313" key="5">
    <source>
        <dbReference type="Proteomes" id="UP000735541"/>
    </source>
</evidence>
<evidence type="ECO:0000259" key="3">
    <source>
        <dbReference type="Pfam" id="PF03713"/>
    </source>
</evidence>
<feature type="region of interest" description="Disordered" evidence="1">
    <location>
        <begin position="27"/>
        <end position="62"/>
    </location>
</feature>
<proteinExistence type="predicted"/>
<feature type="chain" id="PRO_5046898479" evidence="2">
    <location>
        <begin position="26"/>
        <end position="206"/>
    </location>
</feature>
<dbReference type="EMBL" id="JAHUVW010000001">
    <property type="protein sequence ID" value="MBV7672225.1"/>
    <property type="molecule type" value="Genomic_DNA"/>
</dbReference>
<dbReference type="RefSeq" id="WP_228871032.1">
    <property type="nucleotide sequence ID" value="NZ_JAHUVW010000001.1"/>
</dbReference>
<gene>
    <name evidence="4" type="ORF">STHAL_22515</name>
</gene>
<dbReference type="Proteomes" id="UP000735541">
    <property type="component" value="Unassembled WGS sequence"/>
</dbReference>
<feature type="domain" description="DUF305" evidence="3">
    <location>
        <begin position="61"/>
        <end position="198"/>
    </location>
</feature>
<organism evidence="4 5">
    <name type="scientific">Streptomyces halstedii</name>
    <dbReference type="NCBI Taxonomy" id="1944"/>
    <lineage>
        <taxon>Bacteria</taxon>
        <taxon>Bacillati</taxon>
        <taxon>Actinomycetota</taxon>
        <taxon>Actinomycetes</taxon>
        <taxon>Kitasatosporales</taxon>
        <taxon>Streptomycetaceae</taxon>
        <taxon>Streptomyces</taxon>
    </lineage>
</organism>
<dbReference type="Pfam" id="PF03713">
    <property type="entry name" value="DUF305"/>
    <property type="match status" value="1"/>
</dbReference>
<keyword evidence="2" id="KW-0732">Signal</keyword>
<name>A0ABS6TVB7_STRHA</name>
<evidence type="ECO:0000256" key="2">
    <source>
        <dbReference type="SAM" id="SignalP"/>
    </source>
</evidence>
<accession>A0ABS6TVB7</accession>
<dbReference type="InterPro" id="IPR005183">
    <property type="entry name" value="DUF305_CopM-like"/>
</dbReference>
<dbReference type="Gene3D" id="1.20.1260.10">
    <property type="match status" value="1"/>
</dbReference>
<comment type="caution">
    <text evidence="4">The sequence shown here is derived from an EMBL/GenBank/DDBJ whole genome shotgun (WGS) entry which is preliminary data.</text>
</comment>
<sequence>MNALRRTAAPLLLGLVVLTGPVACSTGPAPDPGPAPRRPASASAPAPAPTPSRGPAADPTDTGWLQLMIPMDEGAAALLGLAARKTTDPALRSFAARLRTAHEDELTALRGLRQRMGLPDTDVHQGHEMPGMVTATDLERARAAEGEAFDRLLVTEIRDHLRQSAQVSRSEATAGRAAEAKERATVLAAAHEDRLSELEGLPGVHG</sequence>
<dbReference type="PANTHER" id="PTHR36933:SF1">
    <property type="entry name" value="SLL0788 PROTEIN"/>
    <property type="match status" value="1"/>
</dbReference>